<dbReference type="InterPro" id="IPR019183">
    <property type="entry name" value="NAA25_NatB_aux_su"/>
</dbReference>
<dbReference type="Gene3D" id="1.25.40.1040">
    <property type="match status" value="1"/>
</dbReference>
<dbReference type="InterPro" id="IPR011990">
    <property type="entry name" value="TPR-like_helical_dom_sf"/>
</dbReference>
<evidence type="ECO:0000256" key="2">
    <source>
        <dbReference type="ARBA" id="ARBA00022803"/>
    </source>
</evidence>
<protein>
    <recommendedName>
        <fullName evidence="3">N-terminal acetyltransferase B complex subunit MDM20 homolog</fullName>
    </recommendedName>
</protein>
<dbReference type="PANTHER" id="PTHR22767:SF3">
    <property type="entry name" value="N-ALPHA-ACETYLTRANSFERASE 25, NATB AUXILIARY SUBUNIT"/>
    <property type="match status" value="1"/>
</dbReference>
<comment type="caution">
    <text evidence="4">The sequence shown here is derived from an EMBL/GenBank/DDBJ whole genome shotgun (WGS) entry which is preliminary data.</text>
</comment>
<organism evidence="4 5">
    <name type="scientific">Pyrocoelia pectoralis</name>
    <dbReference type="NCBI Taxonomy" id="417401"/>
    <lineage>
        <taxon>Eukaryota</taxon>
        <taxon>Metazoa</taxon>
        <taxon>Ecdysozoa</taxon>
        <taxon>Arthropoda</taxon>
        <taxon>Hexapoda</taxon>
        <taxon>Insecta</taxon>
        <taxon>Pterygota</taxon>
        <taxon>Neoptera</taxon>
        <taxon>Endopterygota</taxon>
        <taxon>Coleoptera</taxon>
        <taxon>Polyphaga</taxon>
        <taxon>Elateriformia</taxon>
        <taxon>Elateroidea</taxon>
        <taxon>Lampyridae</taxon>
        <taxon>Lampyrinae</taxon>
        <taxon>Pyrocoelia</taxon>
    </lineage>
</organism>
<comment type="similarity">
    <text evidence="1">Belongs to the MDM20/NAA25 family.</text>
</comment>
<sequence>MASKLHVQDNSVVERRLRPIYEWLDSGNNKKALQECDKVLKKTPNLLCAKALKALSILRMGRESECMSILDSLIEDGSGDDATLQAMTLCYRELQQQEQICTLYENAVKIDPVNEEFHTQLFMSYVRIGDFKLQQQSALNLYKLKPKNPYYCWAVMSVVQQATRGSGEFDSSKRNVLLSLAERMIDKLISENKLEAEQEVQLYLMILELQNKFEDALQVLNGPLAEKIVCMCSSANFYKLPYLTKLRKWSDINLICKGILIESMDRWDIWKKYIISVFELMKVNVNEHPEENHTNGESDLEYIDDTPEKAHEFICRLVENGDDNGYLRGPYLARFELCSKLILHGIDSNDLLGDTMQLFIEYFRKFGHKSCCVSDLRIYLYLLDGERRIELANRLIKDVGISSTSVPQSEQQMQRHLCSLQLSRLCSNHRNLSSDHLAALVTAFSLHYQHGYQTYGLNLLFTDQGPSDPYAILAAHILYDLAELTQSSKPIITALVLLDNLLKNSPCCFNAKLLSIRLFHTIGAGIGAHQMYDILDIKHLQMDSLGYSHCARLPTTGLLTLTATLLDSTLKFFSSNYKDSSDHLTFCYKYGSFIKLDDFMDFREKLNNSFHYTMVAVDRIILNIVQCVSIDSLYNTNILPKDNNIEWEKLRDNHDLSVYISWDPERIEGVAEDSQEIKNLFTQNVQFLKLRTHILWSLSASINIIKSHESTKNSCIDTLKGVVKDWADIYYKISSTKSVPIKQNLVTLPLPSRLHSHLNCRYFEILGQLFNLFVNIAVEDTTNCSTIVTDVENNFKCLTNEVVEGVEQQNQSSDCYWKRRSVLETVVNAVEIISLSATICLLCNDLAKPPQNKKSKKKVDATTKCVLNNLASVIKNELNTVDSCLESWTLPDKFDLSDRLALLNLSANGQNSVLDNIVNSHTTAVKELRTLLKAKLKTLSG</sequence>
<dbReference type="PANTHER" id="PTHR22767">
    <property type="entry name" value="N-TERMINAL ACETYLTRANSFERASE-RELATED"/>
    <property type="match status" value="1"/>
</dbReference>
<dbReference type="SUPFAM" id="SSF48452">
    <property type="entry name" value="TPR-like"/>
    <property type="match status" value="1"/>
</dbReference>
<evidence type="ECO:0000313" key="4">
    <source>
        <dbReference type="EMBL" id="KAK5638702.1"/>
    </source>
</evidence>
<keyword evidence="5" id="KW-1185">Reference proteome</keyword>
<dbReference type="EMBL" id="JAVRBK010000010">
    <property type="protein sequence ID" value="KAK5638702.1"/>
    <property type="molecule type" value="Genomic_DNA"/>
</dbReference>
<keyword evidence="2" id="KW-0802">TPR repeat</keyword>
<dbReference type="Proteomes" id="UP001329430">
    <property type="component" value="Chromosome 10"/>
</dbReference>
<name>A0AAN7ZCN9_9COLE</name>
<dbReference type="AlphaFoldDB" id="A0AAN7ZCN9"/>
<dbReference type="GO" id="GO:0031416">
    <property type="term" value="C:NatB complex"/>
    <property type="evidence" value="ECO:0007669"/>
    <property type="project" value="TreeGrafter"/>
</dbReference>
<accession>A0AAN7ZCN9</accession>
<reference evidence="4 5" key="1">
    <citation type="journal article" date="2024" name="Insects">
        <title>An Improved Chromosome-Level Genome Assembly of the Firefly Pyrocoelia pectoralis.</title>
        <authorList>
            <person name="Fu X."/>
            <person name="Meyer-Rochow V.B."/>
            <person name="Ballantyne L."/>
            <person name="Zhu X."/>
        </authorList>
    </citation>
    <scope>NUCLEOTIDE SEQUENCE [LARGE SCALE GENOMIC DNA]</scope>
    <source>
        <strain evidence="4">XCY_ONT2</strain>
    </source>
</reference>
<evidence type="ECO:0000256" key="1">
    <source>
        <dbReference type="ARBA" id="ARBA00006298"/>
    </source>
</evidence>
<proteinExistence type="inferred from homology"/>
<dbReference type="Pfam" id="PF09797">
    <property type="entry name" value="NatB_MDM20"/>
    <property type="match status" value="1"/>
</dbReference>
<evidence type="ECO:0000313" key="5">
    <source>
        <dbReference type="Proteomes" id="UP001329430"/>
    </source>
</evidence>
<gene>
    <name evidence="4" type="ORF">RI129_012997</name>
</gene>
<evidence type="ECO:0000256" key="3">
    <source>
        <dbReference type="ARBA" id="ARBA00029872"/>
    </source>
</evidence>